<feature type="binding site" evidence="9">
    <location>
        <position position="122"/>
    </location>
    <ligand>
        <name>L-aspartate</name>
        <dbReference type="ChEBI" id="CHEBI:29991"/>
    </ligand>
</feature>
<dbReference type="GO" id="GO:0004055">
    <property type="term" value="F:argininosuccinate synthase activity"/>
    <property type="evidence" value="ECO:0007669"/>
    <property type="project" value="UniProtKB-UniRule"/>
</dbReference>
<dbReference type="InterPro" id="IPR001518">
    <property type="entry name" value="Arginosuc_synth"/>
</dbReference>
<feature type="binding site" evidence="9">
    <location>
        <position position="39"/>
    </location>
    <ligand>
        <name>ATP</name>
        <dbReference type="ChEBI" id="CHEBI:30616"/>
    </ligand>
</feature>
<evidence type="ECO:0000256" key="5">
    <source>
        <dbReference type="ARBA" id="ARBA00022598"/>
    </source>
</evidence>
<dbReference type="SUPFAM" id="SSF69864">
    <property type="entry name" value="Argininosuccinate synthetase, C-terminal domain"/>
    <property type="match status" value="1"/>
</dbReference>
<comment type="pathway">
    <text evidence="1 9">Amino-acid biosynthesis; L-arginine biosynthesis; L-arginine from L-ornithine and carbamoyl phosphate: step 2/3.</text>
</comment>
<feature type="binding site" evidence="9">
    <location>
        <position position="95"/>
    </location>
    <ligand>
        <name>L-citrulline</name>
        <dbReference type="ChEBI" id="CHEBI:57743"/>
    </ligand>
</feature>
<accession>A0A857FPG7</accession>
<organism evidence="12 13">
    <name type="scientific">Komagataeibacter xylinus</name>
    <name type="common">Gluconacetobacter xylinus</name>
    <dbReference type="NCBI Taxonomy" id="28448"/>
    <lineage>
        <taxon>Bacteria</taxon>
        <taxon>Pseudomonadati</taxon>
        <taxon>Pseudomonadota</taxon>
        <taxon>Alphaproteobacteria</taxon>
        <taxon>Acetobacterales</taxon>
        <taxon>Acetobacteraceae</taxon>
        <taxon>Komagataeibacter</taxon>
    </lineage>
</organism>
<feature type="domain" description="Arginosuccinate synthase C-terminal" evidence="11">
    <location>
        <begin position="180"/>
        <end position="397"/>
    </location>
</feature>
<dbReference type="HAMAP" id="MF_00005">
    <property type="entry name" value="Arg_succ_synth_type1"/>
    <property type="match status" value="1"/>
</dbReference>
<dbReference type="NCBIfam" id="NF001770">
    <property type="entry name" value="PRK00509.1"/>
    <property type="match status" value="1"/>
</dbReference>
<reference evidence="12 13" key="1">
    <citation type="journal article" date="2020" name="Carbohydr. Polym.">
        <title>Characterization and optimization of production of bacterial cellulose from strain CGMCC 17276 based on whole-genome analysis.</title>
        <authorList>
            <person name="Lu T."/>
            <person name="Gao H."/>
            <person name="Liao B."/>
            <person name="Wu J."/>
            <person name="Zhang W."/>
            <person name="Huang J."/>
            <person name="Liu M."/>
            <person name="Huang J."/>
            <person name="Chang Z."/>
            <person name="Jin M."/>
            <person name="Yi Z."/>
            <person name="Jiang D."/>
        </authorList>
    </citation>
    <scope>NUCLEOTIDE SEQUENCE [LARGE SCALE GENOMIC DNA]</scope>
    <source>
        <strain evidence="12 13">CGMCC 17276</strain>
    </source>
</reference>
<dbReference type="PROSITE" id="PS00564">
    <property type="entry name" value="ARGININOSUCCIN_SYN_1"/>
    <property type="match status" value="1"/>
</dbReference>
<keyword evidence="5 9" id="KW-0436">Ligase</keyword>
<dbReference type="GO" id="GO:0005524">
    <property type="term" value="F:ATP binding"/>
    <property type="evidence" value="ECO:0007669"/>
    <property type="project" value="UniProtKB-UniRule"/>
</dbReference>
<comment type="catalytic activity">
    <reaction evidence="9">
        <text>L-citrulline + L-aspartate + ATP = 2-(N(omega)-L-arginino)succinate + AMP + diphosphate + H(+)</text>
        <dbReference type="Rhea" id="RHEA:10932"/>
        <dbReference type="ChEBI" id="CHEBI:15378"/>
        <dbReference type="ChEBI" id="CHEBI:29991"/>
        <dbReference type="ChEBI" id="CHEBI:30616"/>
        <dbReference type="ChEBI" id="CHEBI:33019"/>
        <dbReference type="ChEBI" id="CHEBI:57472"/>
        <dbReference type="ChEBI" id="CHEBI:57743"/>
        <dbReference type="ChEBI" id="CHEBI:456215"/>
        <dbReference type="EC" id="6.3.4.5"/>
    </reaction>
</comment>
<dbReference type="SUPFAM" id="SSF52402">
    <property type="entry name" value="Adenine nucleotide alpha hydrolases-like"/>
    <property type="match status" value="1"/>
</dbReference>
<dbReference type="PROSITE" id="PS00565">
    <property type="entry name" value="ARGININOSUCCIN_SYN_2"/>
    <property type="match status" value="1"/>
</dbReference>
<feature type="binding site" evidence="9">
    <location>
        <position position="126"/>
    </location>
    <ligand>
        <name>L-aspartate</name>
        <dbReference type="ChEBI" id="CHEBI:29991"/>
    </ligand>
</feature>
<feature type="binding site" evidence="9">
    <location>
        <position position="130"/>
    </location>
    <ligand>
        <name>L-citrulline</name>
        <dbReference type="ChEBI" id="CHEBI:57743"/>
    </ligand>
</feature>
<dbReference type="CDD" id="cd01999">
    <property type="entry name" value="ASS"/>
    <property type="match status" value="1"/>
</dbReference>
<dbReference type="Proteomes" id="UP000464674">
    <property type="component" value="Chromosome"/>
</dbReference>
<dbReference type="Gene3D" id="1.20.5.470">
    <property type="entry name" value="Single helix bin"/>
    <property type="match status" value="1"/>
</dbReference>
<dbReference type="PANTHER" id="PTHR11587">
    <property type="entry name" value="ARGININOSUCCINATE SYNTHASE"/>
    <property type="match status" value="1"/>
</dbReference>
<feature type="binding site" evidence="9">
    <location>
        <position position="127"/>
    </location>
    <ligand>
        <name>L-aspartate</name>
        <dbReference type="ChEBI" id="CHEBI:29991"/>
    </ligand>
</feature>
<dbReference type="InterPro" id="IPR014729">
    <property type="entry name" value="Rossmann-like_a/b/a_fold"/>
</dbReference>
<dbReference type="PANTHER" id="PTHR11587:SF2">
    <property type="entry name" value="ARGININOSUCCINATE SYNTHASE"/>
    <property type="match status" value="1"/>
</dbReference>
<dbReference type="EC" id="6.3.4.5" evidence="3 9"/>
<keyword evidence="6 9" id="KW-0028">Amino-acid biosynthesis</keyword>
<evidence type="ECO:0000256" key="3">
    <source>
        <dbReference type="ARBA" id="ARBA00012286"/>
    </source>
</evidence>
<gene>
    <name evidence="9" type="primary">argG</name>
    <name evidence="12" type="ORF">FMA36_12455</name>
</gene>
<comment type="subunit">
    <text evidence="2 9">Homotetramer.</text>
</comment>
<evidence type="ECO:0000256" key="4">
    <source>
        <dbReference type="ARBA" id="ARBA00022571"/>
    </source>
</evidence>
<feature type="binding site" evidence="9">
    <location>
        <position position="120"/>
    </location>
    <ligand>
        <name>ATP</name>
        <dbReference type="ChEBI" id="CHEBI:30616"/>
    </ligand>
</feature>
<dbReference type="GO" id="GO:0000050">
    <property type="term" value="P:urea cycle"/>
    <property type="evidence" value="ECO:0007669"/>
    <property type="project" value="TreeGrafter"/>
</dbReference>
<evidence type="ECO:0000313" key="12">
    <source>
        <dbReference type="EMBL" id="QHC36198.1"/>
    </source>
</evidence>
<sequence length="409" mass="45343">MTAKGVKKVVLAYSGGLDTSVILRWLQTTYNCEVVTFTADLGQGEELEPARRKAEMFGVKEIFVEDLRETFVKDFVFPMFRANALYEGQYLLGTSIARPLIAQRQIEIAEQVGADAVAHGATGKGNDQVRFELAYYALKPDITVIAPWREWDLTSRTRLLSFAEEHQIPIAKDKRGEAPFSVDANLLHSSSEGKLLEDPAVGPDEIVFQRTISPEAAPDKATEITIDFVSGDPVAINGVAMSPATLLTRLNELGRDNGIGRLDLVENRFVGMKSRGIYETPGGTILLTAHRSIESITLDREAMHLKDSLMPRYAEVIYNGLWFSPERHMLQALIDRSQHSVSGRVRLKLYKGNVICVGRESPNSLYDTRVVTFEDDQGAYNQADAQGFIKLNALRLRLGAKIGRRGGAL</sequence>
<dbReference type="EMBL" id="CP041348">
    <property type="protein sequence ID" value="QHC36198.1"/>
    <property type="molecule type" value="Genomic_DNA"/>
</dbReference>
<dbReference type="InterPro" id="IPR023434">
    <property type="entry name" value="Arginosuc_synth_type_1_subfam"/>
</dbReference>
<dbReference type="InterPro" id="IPR048267">
    <property type="entry name" value="Arginosuc_syn_N"/>
</dbReference>
<dbReference type="Gene3D" id="3.90.1260.10">
    <property type="entry name" value="Argininosuccinate synthetase, chain A, domain 2"/>
    <property type="match status" value="1"/>
</dbReference>
<dbReference type="NCBIfam" id="TIGR00032">
    <property type="entry name" value="argG"/>
    <property type="match status" value="1"/>
</dbReference>
<dbReference type="Pfam" id="PF20979">
    <property type="entry name" value="Arginosuc_syn_C"/>
    <property type="match status" value="1"/>
</dbReference>
<dbReference type="Gene3D" id="3.40.50.620">
    <property type="entry name" value="HUPs"/>
    <property type="match status" value="1"/>
</dbReference>
<comment type="subcellular location">
    <subcellularLocation>
        <location evidence="9">Cytoplasm</location>
    </subcellularLocation>
</comment>
<evidence type="ECO:0000256" key="6">
    <source>
        <dbReference type="ARBA" id="ARBA00022605"/>
    </source>
</evidence>
<evidence type="ECO:0000256" key="9">
    <source>
        <dbReference type="HAMAP-Rule" id="MF_00005"/>
    </source>
</evidence>
<feature type="binding site" evidence="9">
    <location>
        <position position="181"/>
    </location>
    <ligand>
        <name>L-citrulline</name>
        <dbReference type="ChEBI" id="CHEBI:57743"/>
    </ligand>
</feature>
<feature type="binding site" evidence="9">
    <location>
        <begin position="12"/>
        <end position="20"/>
    </location>
    <ligand>
        <name>ATP</name>
        <dbReference type="ChEBI" id="CHEBI:30616"/>
    </ligand>
</feature>
<dbReference type="AlphaFoldDB" id="A0A857FPG7"/>
<proteinExistence type="inferred from homology"/>
<dbReference type="InterPro" id="IPR048268">
    <property type="entry name" value="Arginosuc_syn_C"/>
</dbReference>
<dbReference type="FunFam" id="3.40.50.620:FF:000019">
    <property type="entry name" value="Argininosuccinate synthase"/>
    <property type="match status" value="1"/>
</dbReference>
<evidence type="ECO:0000259" key="10">
    <source>
        <dbReference type="Pfam" id="PF00764"/>
    </source>
</evidence>
<dbReference type="GO" id="GO:0006526">
    <property type="term" value="P:L-arginine biosynthetic process"/>
    <property type="evidence" value="ECO:0007669"/>
    <property type="project" value="UniProtKB-UniRule"/>
</dbReference>
<evidence type="ECO:0000313" key="13">
    <source>
        <dbReference type="Proteomes" id="UP000464674"/>
    </source>
</evidence>
<dbReference type="RefSeq" id="WP_159262657.1">
    <property type="nucleotide sequence ID" value="NZ_CP041348.1"/>
</dbReference>
<keyword evidence="7 9" id="KW-0547">Nucleotide-binding</keyword>
<protein>
    <recommendedName>
        <fullName evidence="3 9">Argininosuccinate synthase</fullName>
        <ecNumber evidence="3 9">6.3.4.5</ecNumber>
    </recommendedName>
    <alternativeName>
        <fullName evidence="9">Citrulline--aspartate ligase</fullName>
    </alternativeName>
</protein>
<evidence type="ECO:0000259" key="11">
    <source>
        <dbReference type="Pfam" id="PF20979"/>
    </source>
</evidence>
<feature type="binding site" evidence="9">
    <location>
        <position position="278"/>
    </location>
    <ligand>
        <name>L-citrulline</name>
        <dbReference type="ChEBI" id="CHEBI:57743"/>
    </ligand>
</feature>
<dbReference type="OrthoDB" id="9801641at2"/>
<evidence type="ECO:0000256" key="2">
    <source>
        <dbReference type="ARBA" id="ARBA00011881"/>
    </source>
</evidence>
<dbReference type="InterPro" id="IPR024074">
    <property type="entry name" value="AS_cat/multimer_dom_body"/>
</dbReference>
<dbReference type="GO" id="GO:0000053">
    <property type="term" value="P:argininosuccinate metabolic process"/>
    <property type="evidence" value="ECO:0007669"/>
    <property type="project" value="TreeGrafter"/>
</dbReference>
<comment type="similarity">
    <text evidence="9">Belongs to the argininosuccinate synthase family. Type 1 subfamily.</text>
</comment>
<feature type="domain" description="Arginosuccinate synthase-like N-terminal" evidence="10">
    <location>
        <begin position="8"/>
        <end position="169"/>
    </location>
</feature>
<feature type="binding site" evidence="9">
    <location>
        <position position="90"/>
    </location>
    <ligand>
        <name>L-citrulline</name>
        <dbReference type="ChEBI" id="CHEBI:57743"/>
    </ligand>
</feature>
<dbReference type="InterPro" id="IPR018223">
    <property type="entry name" value="Arginosuc_synth_CS"/>
</dbReference>
<evidence type="ECO:0000256" key="8">
    <source>
        <dbReference type="ARBA" id="ARBA00022840"/>
    </source>
</evidence>
<dbReference type="Pfam" id="PF00764">
    <property type="entry name" value="Arginosuc_synth"/>
    <property type="match status" value="1"/>
</dbReference>
<feature type="binding site" evidence="9">
    <location>
        <position position="126"/>
    </location>
    <ligand>
        <name>L-citrulline</name>
        <dbReference type="ChEBI" id="CHEBI:57743"/>
    </ligand>
</feature>
<evidence type="ECO:0000256" key="7">
    <source>
        <dbReference type="ARBA" id="ARBA00022741"/>
    </source>
</evidence>
<feature type="binding site" evidence="9">
    <location>
        <position position="266"/>
    </location>
    <ligand>
        <name>L-citrulline</name>
        <dbReference type="ChEBI" id="CHEBI:57743"/>
    </ligand>
</feature>
<evidence type="ECO:0000256" key="1">
    <source>
        <dbReference type="ARBA" id="ARBA00004967"/>
    </source>
</evidence>
<keyword evidence="8 9" id="KW-0067">ATP-binding</keyword>
<keyword evidence="9" id="KW-0963">Cytoplasm</keyword>
<dbReference type="UniPathway" id="UPA00068">
    <property type="reaction ID" value="UER00113"/>
</dbReference>
<feature type="binding site" evidence="9">
    <location>
        <position position="190"/>
    </location>
    <ligand>
        <name>L-citrulline</name>
        <dbReference type="ChEBI" id="CHEBI:57743"/>
    </ligand>
</feature>
<name>A0A857FPG7_KOMXY</name>
<dbReference type="GO" id="GO:0005737">
    <property type="term" value="C:cytoplasm"/>
    <property type="evidence" value="ECO:0007669"/>
    <property type="project" value="UniProtKB-SubCell"/>
</dbReference>
<keyword evidence="4 9" id="KW-0055">Arginine biosynthesis</keyword>
<dbReference type="FunFam" id="3.90.1260.10:FF:000007">
    <property type="entry name" value="Argininosuccinate synthase"/>
    <property type="match status" value="1"/>
</dbReference>